<dbReference type="InParanoid" id="A0A2T0H1G9"/>
<dbReference type="EMBL" id="PVSR01000001">
    <property type="protein sequence ID" value="PRW65180.1"/>
    <property type="molecule type" value="Genomic_DNA"/>
</dbReference>
<dbReference type="Gene3D" id="3.90.550.10">
    <property type="entry name" value="Spore Coat Polysaccharide Biosynthesis Protein SpsA, Chain A"/>
    <property type="match status" value="1"/>
</dbReference>
<feature type="domain" description="Glycosyltransferase 2-like" evidence="1">
    <location>
        <begin position="7"/>
        <end position="132"/>
    </location>
</feature>
<dbReference type="InterPro" id="IPR029044">
    <property type="entry name" value="Nucleotide-diphossugar_trans"/>
</dbReference>
<organism evidence="2 3">
    <name type="scientific">Actinopolyspora mortivallis</name>
    <dbReference type="NCBI Taxonomy" id="33906"/>
    <lineage>
        <taxon>Bacteria</taxon>
        <taxon>Bacillati</taxon>
        <taxon>Actinomycetota</taxon>
        <taxon>Actinomycetes</taxon>
        <taxon>Actinopolysporales</taxon>
        <taxon>Actinopolysporaceae</taxon>
        <taxon>Actinopolyspora</taxon>
    </lineage>
</organism>
<dbReference type="PANTHER" id="PTHR43630:SF2">
    <property type="entry name" value="GLYCOSYLTRANSFERASE"/>
    <property type="match status" value="1"/>
</dbReference>
<accession>A0A2T0H1G9</accession>
<evidence type="ECO:0000313" key="3">
    <source>
        <dbReference type="Proteomes" id="UP000239352"/>
    </source>
</evidence>
<dbReference type="Proteomes" id="UP000239352">
    <property type="component" value="Unassembled WGS sequence"/>
</dbReference>
<dbReference type="PANTHER" id="PTHR43630">
    <property type="entry name" value="POLY-BETA-1,6-N-ACETYL-D-GLUCOSAMINE SYNTHASE"/>
    <property type="match status" value="1"/>
</dbReference>
<reference evidence="2 3" key="1">
    <citation type="submission" date="2018-03" db="EMBL/GenBank/DDBJ databases">
        <title>Actinopolyspora mortivallis from Sahara, screening for active biomolecules.</title>
        <authorList>
            <person name="Selama O."/>
            <person name="Wellington E.M.H."/>
            <person name="Hacene H."/>
        </authorList>
    </citation>
    <scope>NUCLEOTIDE SEQUENCE [LARGE SCALE GENOMIC DNA]</scope>
    <source>
        <strain evidence="2 3">M5A</strain>
    </source>
</reference>
<dbReference type="SUPFAM" id="SSF53448">
    <property type="entry name" value="Nucleotide-diphospho-sugar transferases"/>
    <property type="match status" value="1"/>
</dbReference>
<name>A0A2T0H1G9_ACTMO</name>
<dbReference type="Pfam" id="PF00535">
    <property type="entry name" value="Glycos_transf_2"/>
    <property type="match status" value="1"/>
</dbReference>
<dbReference type="CDD" id="cd02511">
    <property type="entry name" value="Beta4Glucosyltransferase"/>
    <property type="match status" value="1"/>
</dbReference>
<protein>
    <recommendedName>
        <fullName evidence="1">Glycosyltransferase 2-like domain-containing protein</fullName>
    </recommendedName>
</protein>
<dbReference type="InterPro" id="IPR001173">
    <property type="entry name" value="Glyco_trans_2-like"/>
</dbReference>
<dbReference type="RefSeq" id="WP_106112049.1">
    <property type="nucleotide sequence ID" value="NZ_PVSR01000001.1"/>
</dbReference>
<proteinExistence type="predicted"/>
<gene>
    <name evidence="2" type="ORF">CEP50_01230</name>
</gene>
<evidence type="ECO:0000259" key="1">
    <source>
        <dbReference type="Pfam" id="PF00535"/>
    </source>
</evidence>
<comment type="caution">
    <text evidence="2">The sequence shown here is derived from an EMBL/GenBank/DDBJ whole genome shotgun (WGS) entry which is preliminary data.</text>
</comment>
<keyword evidence="3" id="KW-1185">Reference proteome</keyword>
<evidence type="ECO:0000313" key="2">
    <source>
        <dbReference type="EMBL" id="PRW65180.1"/>
    </source>
</evidence>
<sequence>MTSPSRSIAIIAKNEERCIGRCLDSIVGIGFDDVLVVDTGSTDATVDIVEGYFSTGVRLVNIRWTGSFAQARNFAIDMVAPGWLVFIDADEWLSPESAIHQHLDEVDKLDDITQTAFAPTIKDIDRTSYVDDIPRIFRTDSGIRYHGQVHEYLVVSGIKYSPVDVFSIPVTFFHDGYSPGVMEHRAKMERNRSLLEEALAEEPDNPRWLYFMLRDTLPILTEVQILELCKRLSFLAENTELVTGGDRIGALTYYRRALRLACYALVSHQSWNTVEYLCSEMDSLDGMLNPDSCYFRTIVKILNHTESDSDLQKAIKIRNSDHSVSMSTISDKGRHLDAVLAILLERSYDKETAEKYLGLCEIWNDAFFEDTRLRTA</sequence>
<dbReference type="AlphaFoldDB" id="A0A2T0H1G9"/>